<dbReference type="PANTHER" id="PTHR42748:SF26">
    <property type="entry name" value="NMRA-LIKE DOMAIN-CONTAINING PROTEIN"/>
    <property type="match status" value="1"/>
</dbReference>
<dbReference type="Pfam" id="PF05368">
    <property type="entry name" value="NmrA"/>
    <property type="match status" value="1"/>
</dbReference>
<evidence type="ECO:0000259" key="3">
    <source>
        <dbReference type="Pfam" id="PF05368"/>
    </source>
</evidence>
<gene>
    <name evidence="4" type="ORF">IFR04_009980</name>
</gene>
<evidence type="ECO:0000313" key="4">
    <source>
        <dbReference type="EMBL" id="KAG4416902.1"/>
    </source>
</evidence>
<dbReference type="InterPro" id="IPR008030">
    <property type="entry name" value="NmrA-like"/>
</dbReference>
<evidence type="ECO:0000313" key="5">
    <source>
        <dbReference type="Proteomes" id="UP000664132"/>
    </source>
</evidence>
<comment type="caution">
    <text evidence="4">The sequence shown here is derived from an EMBL/GenBank/DDBJ whole genome shotgun (WGS) entry which is preliminary data.</text>
</comment>
<dbReference type="EMBL" id="JAFJYH010000171">
    <property type="protein sequence ID" value="KAG4416902.1"/>
    <property type="molecule type" value="Genomic_DNA"/>
</dbReference>
<dbReference type="InterPro" id="IPR036291">
    <property type="entry name" value="NAD(P)-bd_dom_sf"/>
</dbReference>
<proteinExistence type="inferred from homology"/>
<protein>
    <recommendedName>
        <fullName evidence="3">NmrA-like domain-containing protein</fullName>
    </recommendedName>
</protein>
<sequence>MSKLIVIVGITGKQGGSVATFFSTLPDWRIRGLTRDPTSPQAQNFSSLGHEILPIDLLDQSTLRAAFSGATAIFSTTDFWGPFYSPTTPSLLKPGQTVAEYCKEVEKKQVMNVADAASQVVGLERLVVSALCHAEEGSGGKYKSVKHWDGKAEGVRYLKEMYPELAGKTSVVVVGNYMENWVTDIKLRKAEDGSYRLGLVGSGITQQPHINVANDLGRIVHCALLAPPQKTILAAGSILSYTTQLEIWCRVNKVPFGGFDELSIDTFENFFPVPGLGRELGEMMAFMDEFGYAGDWDVVLPEQDWAKHLEM</sequence>
<name>A0A8H7TC24_9HELO</name>
<dbReference type="PANTHER" id="PTHR42748">
    <property type="entry name" value="NITROGEN METABOLITE REPRESSION PROTEIN NMRA FAMILY MEMBER"/>
    <property type="match status" value="1"/>
</dbReference>
<evidence type="ECO:0000256" key="2">
    <source>
        <dbReference type="ARBA" id="ARBA00022857"/>
    </source>
</evidence>
<keyword evidence="2" id="KW-0521">NADP</keyword>
<dbReference type="Proteomes" id="UP000664132">
    <property type="component" value="Unassembled WGS sequence"/>
</dbReference>
<dbReference type="Gene3D" id="3.40.50.720">
    <property type="entry name" value="NAD(P)-binding Rossmann-like Domain"/>
    <property type="match status" value="1"/>
</dbReference>
<evidence type="ECO:0000256" key="1">
    <source>
        <dbReference type="ARBA" id="ARBA00006328"/>
    </source>
</evidence>
<accession>A0A8H7TC24</accession>
<dbReference type="InterPro" id="IPR051164">
    <property type="entry name" value="NmrA-like_oxidored"/>
</dbReference>
<dbReference type="Gene3D" id="3.90.25.10">
    <property type="entry name" value="UDP-galactose 4-epimerase, domain 1"/>
    <property type="match status" value="1"/>
</dbReference>
<dbReference type="GO" id="GO:0005634">
    <property type="term" value="C:nucleus"/>
    <property type="evidence" value="ECO:0007669"/>
    <property type="project" value="TreeGrafter"/>
</dbReference>
<organism evidence="4 5">
    <name type="scientific">Cadophora malorum</name>
    <dbReference type="NCBI Taxonomy" id="108018"/>
    <lineage>
        <taxon>Eukaryota</taxon>
        <taxon>Fungi</taxon>
        <taxon>Dikarya</taxon>
        <taxon>Ascomycota</taxon>
        <taxon>Pezizomycotina</taxon>
        <taxon>Leotiomycetes</taxon>
        <taxon>Helotiales</taxon>
        <taxon>Ploettnerulaceae</taxon>
        <taxon>Cadophora</taxon>
    </lineage>
</organism>
<feature type="domain" description="NmrA-like" evidence="3">
    <location>
        <begin position="1"/>
        <end position="295"/>
    </location>
</feature>
<reference evidence="4" key="1">
    <citation type="submission" date="2021-02" db="EMBL/GenBank/DDBJ databases">
        <title>Genome sequence Cadophora malorum strain M34.</title>
        <authorList>
            <person name="Stefanovic E."/>
            <person name="Vu D."/>
            <person name="Scully C."/>
            <person name="Dijksterhuis J."/>
            <person name="Roader J."/>
            <person name="Houbraken J."/>
        </authorList>
    </citation>
    <scope>NUCLEOTIDE SEQUENCE</scope>
    <source>
        <strain evidence="4">M34</strain>
    </source>
</reference>
<comment type="similarity">
    <text evidence="1">Belongs to the NmrA-type oxidoreductase family.</text>
</comment>
<dbReference type="AlphaFoldDB" id="A0A8H7TC24"/>
<keyword evidence="5" id="KW-1185">Reference proteome</keyword>
<dbReference type="SUPFAM" id="SSF51735">
    <property type="entry name" value="NAD(P)-binding Rossmann-fold domains"/>
    <property type="match status" value="1"/>
</dbReference>
<dbReference type="OrthoDB" id="3358371at2759"/>